<comment type="caution">
    <text evidence="1">The sequence shown here is derived from an EMBL/GenBank/DDBJ whole genome shotgun (WGS) entry which is preliminary data.</text>
</comment>
<sequence length="42" mass="4532">MTTRRASKLSPTMTNGGGLLLTQWNSINSSSYCGATHRLMST</sequence>
<reference evidence="1 2" key="1">
    <citation type="submission" date="2020-08" db="EMBL/GenBank/DDBJ databases">
        <authorList>
            <person name="Koutsovoulos G."/>
            <person name="Danchin GJ E."/>
        </authorList>
    </citation>
    <scope>NUCLEOTIDE SEQUENCE [LARGE SCALE GENOMIC DNA]</scope>
</reference>
<protein>
    <submittedName>
        <fullName evidence="1">Uncharacterized protein</fullName>
    </submittedName>
</protein>
<gene>
    <name evidence="1" type="ORF">MENT_LOCUS38210</name>
</gene>
<accession>A0A6V7WFJ5</accession>
<evidence type="ECO:0000313" key="1">
    <source>
        <dbReference type="EMBL" id="CAD2185762.1"/>
    </source>
</evidence>
<evidence type="ECO:0000313" key="2">
    <source>
        <dbReference type="Proteomes" id="UP000580250"/>
    </source>
</evidence>
<organism evidence="1 2">
    <name type="scientific">Meloidogyne enterolobii</name>
    <name type="common">Root-knot nematode worm</name>
    <name type="synonym">Meloidogyne mayaguensis</name>
    <dbReference type="NCBI Taxonomy" id="390850"/>
    <lineage>
        <taxon>Eukaryota</taxon>
        <taxon>Metazoa</taxon>
        <taxon>Ecdysozoa</taxon>
        <taxon>Nematoda</taxon>
        <taxon>Chromadorea</taxon>
        <taxon>Rhabditida</taxon>
        <taxon>Tylenchina</taxon>
        <taxon>Tylenchomorpha</taxon>
        <taxon>Tylenchoidea</taxon>
        <taxon>Meloidogynidae</taxon>
        <taxon>Meloidogyninae</taxon>
        <taxon>Meloidogyne</taxon>
    </lineage>
</organism>
<name>A0A6V7WFJ5_MELEN</name>
<dbReference type="Proteomes" id="UP000580250">
    <property type="component" value="Unassembled WGS sequence"/>
</dbReference>
<proteinExistence type="predicted"/>
<dbReference type="EMBL" id="CAJEWN010000559">
    <property type="protein sequence ID" value="CAD2185762.1"/>
    <property type="molecule type" value="Genomic_DNA"/>
</dbReference>
<dbReference type="AlphaFoldDB" id="A0A6V7WFJ5"/>